<protein>
    <submittedName>
        <fullName evidence="3">Ring-hydroxylating dioxygenase subunit beta</fullName>
    </submittedName>
</protein>
<gene>
    <name evidence="3" type="ORF">H6H00_18730</name>
</gene>
<dbReference type="GO" id="GO:0051213">
    <property type="term" value="F:dioxygenase activity"/>
    <property type="evidence" value="ECO:0007669"/>
    <property type="project" value="UniProtKB-KW"/>
</dbReference>
<sequence>MTGSVLDVSPDAAQAFVYREARLLDERRYDDWLGLWADDRDVLYWVPAGDDHDGTGVISYVYDNGRRMNTRVRQLLTGERYSQVPFSRTVRIVSGVEREHAGPGAVTVHAAFALHEFRMDRTHVWAGRLEFDLVDPAGDGGLRMTRKKVLLVDRTGAVPSMAFLL</sequence>
<organism evidence="3 4">
    <name type="scientific">Pseudonocardia petroleophila</name>
    <dbReference type="NCBI Taxonomy" id="37331"/>
    <lineage>
        <taxon>Bacteria</taxon>
        <taxon>Bacillati</taxon>
        <taxon>Actinomycetota</taxon>
        <taxon>Actinomycetes</taxon>
        <taxon>Pseudonocardiales</taxon>
        <taxon>Pseudonocardiaceae</taxon>
        <taxon>Pseudonocardia</taxon>
    </lineage>
</organism>
<evidence type="ECO:0000256" key="1">
    <source>
        <dbReference type="ARBA" id="ARBA00009570"/>
    </source>
</evidence>
<accession>A0A7G7MBW9</accession>
<dbReference type="PANTHER" id="PTHR41534:SF2">
    <property type="entry name" value="3-PHENYLPROPIONATE_CINNAMIC ACID DIOXYGENASE SUBUNIT BETA"/>
    <property type="match status" value="1"/>
</dbReference>
<comment type="similarity">
    <text evidence="1">Belongs to the bacterial ring-hydroxylating dioxygenase beta subunit family.</text>
</comment>
<dbReference type="GO" id="GO:0019380">
    <property type="term" value="P:3-phenylpropionate catabolic process"/>
    <property type="evidence" value="ECO:0007669"/>
    <property type="project" value="TreeGrafter"/>
</dbReference>
<dbReference type="Proteomes" id="UP000515728">
    <property type="component" value="Chromosome"/>
</dbReference>
<keyword evidence="2" id="KW-0560">Oxidoreductase</keyword>
<reference evidence="3 4" key="1">
    <citation type="submission" date="2020-08" db="EMBL/GenBank/DDBJ databases">
        <authorList>
            <person name="Mo P."/>
        </authorList>
    </citation>
    <scope>NUCLEOTIDE SEQUENCE [LARGE SCALE GENOMIC DNA]</scope>
    <source>
        <strain evidence="3 4">CGMCC 4.1532</strain>
    </source>
</reference>
<dbReference type="Gene3D" id="3.10.450.50">
    <property type="match status" value="1"/>
</dbReference>
<evidence type="ECO:0000313" key="3">
    <source>
        <dbReference type="EMBL" id="QNG50280.1"/>
    </source>
</evidence>
<proteinExistence type="inferred from homology"/>
<name>A0A7G7MBW9_9PSEU</name>
<dbReference type="EMBL" id="CP060131">
    <property type="protein sequence ID" value="QNG50280.1"/>
    <property type="molecule type" value="Genomic_DNA"/>
</dbReference>
<dbReference type="AlphaFoldDB" id="A0A7G7MBW9"/>
<dbReference type="InterPro" id="IPR032710">
    <property type="entry name" value="NTF2-like_dom_sf"/>
</dbReference>
<dbReference type="SUPFAM" id="SSF54427">
    <property type="entry name" value="NTF2-like"/>
    <property type="match status" value="1"/>
</dbReference>
<keyword evidence="4" id="KW-1185">Reference proteome</keyword>
<dbReference type="InterPro" id="IPR000391">
    <property type="entry name" value="Rng_hydr_dOase-bsu"/>
</dbReference>
<dbReference type="PANTHER" id="PTHR41534">
    <property type="entry name" value="BLR3401 PROTEIN"/>
    <property type="match status" value="1"/>
</dbReference>
<evidence type="ECO:0000256" key="2">
    <source>
        <dbReference type="ARBA" id="ARBA00023002"/>
    </source>
</evidence>
<dbReference type="RefSeq" id="WP_185717042.1">
    <property type="nucleotide sequence ID" value="NZ_BAAAWI010000001.1"/>
</dbReference>
<dbReference type="KEGG" id="ppel:H6H00_18730"/>
<dbReference type="Pfam" id="PF00866">
    <property type="entry name" value="Ring_hydroxyl_B"/>
    <property type="match status" value="1"/>
</dbReference>
<evidence type="ECO:0000313" key="4">
    <source>
        <dbReference type="Proteomes" id="UP000515728"/>
    </source>
</evidence>
<keyword evidence="3" id="KW-0223">Dioxygenase</keyword>